<dbReference type="EMBL" id="CP040098">
    <property type="protein sequence ID" value="QCQ21704.1"/>
    <property type="molecule type" value="Genomic_DNA"/>
</dbReference>
<dbReference type="RefSeq" id="WP_137423673.1">
    <property type="nucleotide sequence ID" value="NZ_CP040098.1"/>
</dbReference>
<organism evidence="1 2">
    <name type="scientific">Desulfoglaeba alkanexedens ALDC</name>
    <dbReference type="NCBI Taxonomy" id="980445"/>
    <lineage>
        <taxon>Bacteria</taxon>
        <taxon>Pseudomonadati</taxon>
        <taxon>Thermodesulfobacteriota</taxon>
        <taxon>Syntrophobacteria</taxon>
        <taxon>Syntrophobacterales</taxon>
        <taxon>Syntrophobacteraceae</taxon>
        <taxon>Desulfoglaeba</taxon>
    </lineage>
</organism>
<name>A0A4P8L1X4_9BACT</name>
<keyword evidence="2" id="KW-1185">Reference proteome</keyword>
<gene>
    <name evidence="1" type="ORF">FDQ92_05635</name>
</gene>
<reference evidence="1 2" key="1">
    <citation type="submission" date="2019-05" db="EMBL/GenBank/DDBJ databases">
        <title>The Complete Genome Sequence of the n-alkane-degrading Desulfoglaeba alkanexedens ALDC reveals multiple alkylsuccinate synthase gene clusters.</title>
        <authorList>
            <person name="Callaghan A.V."/>
            <person name="Davidova I.A."/>
            <person name="Duncan K.E."/>
            <person name="Morris B."/>
            <person name="McInerney M.J."/>
        </authorList>
    </citation>
    <scope>NUCLEOTIDE SEQUENCE [LARGE SCALE GENOMIC DNA]</scope>
    <source>
        <strain evidence="1 2">ALDC</strain>
    </source>
</reference>
<dbReference type="Proteomes" id="UP000298602">
    <property type="component" value="Chromosome"/>
</dbReference>
<dbReference type="OrthoDB" id="6139076at2"/>
<dbReference type="InterPro" id="IPR025639">
    <property type="entry name" value="DruA"/>
</dbReference>
<dbReference type="Pfam" id="PF14236">
    <property type="entry name" value="DruA"/>
    <property type="match status" value="1"/>
</dbReference>
<dbReference type="AlphaFoldDB" id="A0A4P8L1X4"/>
<dbReference type="KEGG" id="dax:FDQ92_05635"/>
<evidence type="ECO:0000313" key="1">
    <source>
        <dbReference type="EMBL" id="QCQ21704.1"/>
    </source>
</evidence>
<evidence type="ECO:0000313" key="2">
    <source>
        <dbReference type="Proteomes" id="UP000298602"/>
    </source>
</evidence>
<accession>A0A4P8L1X4</accession>
<sequence length="298" mass="34488">MNHSKNLNFCGIQVGEKELELIRDTVHDCAGLSRTELAHTLCELLEWRRPNGSLKAHECRRFLEELEAQGFLRLPESQSRTRKAATIMPPADANRVAPSELFEAGLREVSPVILEIVETPEDQRLWREWVGHHHYLGFKVPFGAQLRYFIRVHGSEPRRVGCLQLSSPAWRMAPRDRWIGWNEEERVRGLQRIVQNSRFLILPWVRIPHLASAALAQMARRVATDWEARYAVRPLLLETLVDSARFRGTCYRAANWIFLGTTTGRGRMDREHRRDGAAPKDIFVYPLCRGAREKLRNP</sequence>
<protein>
    <submittedName>
        <fullName evidence="1">DUF4338 domain-containing protein</fullName>
    </submittedName>
</protein>
<reference evidence="1 2" key="2">
    <citation type="submission" date="2019-05" db="EMBL/GenBank/DDBJ databases">
        <authorList>
            <person name="Suflita J.M."/>
            <person name="Marks C.R."/>
        </authorList>
    </citation>
    <scope>NUCLEOTIDE SEQUENCE [LARGE SCALE GENOMIC DNA]</scope>
    <source>
        <strain evidence="1 2">ALDC</strain>
    </source>
</reference>
<proteinExistence type="predicted"/>